<evidence type="ECO:0000256" key="1">
    <source>
        <dbReference type="ARBA" id="ARBA00022676"/>
    </source>
</evidence>
<keyword evidence="1" id="KW-0328">Glycosyltransferase</keyword>
<keyword evidence="2" id="KW-0808">Transferase</keyword>
<dbReference type="Pfam" id="PF00535">
    <property type="entry name" value="Glycos_transf_2"/>
    <property type="match status" value="1"/>
</dbReference>
<dbReference type="InterPro" id="IPR029044">
    <property type="entry name" value="Nucleotide-diphossugar_trans"/>
</dbReference>
<dbReference type="CDD" id="cd00761">
    <property type="entry name" value="Glyco_tranf_GTA_type"/>
    <property type="match status" value="1"/>
</dbReference>
<keyword evidence="5" id="KW-1185">Reference proteome</keyword>
<proteinExistence type="predicted"/>
<accession>A0A1Y4SW47</accession>
<reference evidence="4 5" key="1">
    <citation type="journal article" date="2018" name="BMC Genomics">
        <title>Whole genome sequencing and function prediction of 133 gut anaerobes isolated from chicken caecum in pure cultures.</title>
        <authorList>
            <person name="Medvecky M."/>
            <person name="Cejkova D."/>
            <person name="Polansky O."/>
            <person name="Karasova D."/>
            <person name="Kubasova T."/>
            <person name="Cizek A."/>
            <person name="Rychlik I."/>
        </authorList>
    </citation>
    <scope>NUCLEOTIDE SEQUENCE [LARGE SCALE GENOMIC DNA]</scope>
    <source>
        <strain evidence="4 5">An13</strain>
    </source>
</reference>
<comment type="caution">
    <text evidence="4">The sequence shown here is derived from an EMBL/GenBank/DDBJ whole genome shotgun (WGS) entry which is preliminary data.</text>
</comment>
<dbReference type="OrthoDB" id="396512at2"/>
<evidence type="ECO:0000259" key="3">
    <source>
        <dbReference type="Pfam" id="PF00535"/>
    </source>
</evidence>
<dbReference type="Gene3D" id="3.90.550.10">
    <property type="entry name" value="Spore Coat Polysaccharide Biosynthesis Protein SpsA, Chain A"/>
    <property type="match status" value="1"/>
</dbReference>
<protein>
    <recommendedName>
        <fullName evidence="3">Glycosyltransferase 2-like domain-containing protein</fullName>
    </recommendedName>
</protein>
<dbReference type="AlphaFoldDB" id="A0A1Y4SW47"/>
<dbReference type="SUPFAM" id="SSF53448">
    <property type="entry name" value="Nucleotide-diphospho-sugar transferases"/>
    <property type="match status" value="1"/>
</dbReference>
<name>A0A1Y4SW47_9FIRM</name>
<dbReference type="GO" id="GO:0016757">
    <property type="term" value="F:glycosyltransferase activity"/>
    <property type="evidence" value="ECO:0007669"/>
    <property type="project" value="UniProtKB-KW"/>
</dbReference>
<evidence type="ECO:0000313" key="5">
    <source>
        <dbReference type="Proteomes" id="UP000195305"/>
    </source>
</evidence>
<feature type="domain" description="Glycosyltransferase 2-like" evidence="3">
    <location>
        <begin position="7"/>
        <end position="133"/>
    </location>
</feature>
<evidence type="ECO:0000256" key="2">
    <source>
        <dbReference type="ARBA" id="ARBA00022679"/>
    </source>
</evidence>
<dbReference type="PANTHER" id="PTHR22916">
    <property type="entry name" value="GLYCOSYLTRANSFERASE"/>
    <property type="match status" value="1"/>
</dbReference>
<dbReference type="Proteomes" id="UP000195305">
    <property type="component" value="Unassembled WGS sequence"/>
</dbReference>
<dbReference type="InterPro" id="IPR001173">
    <property type="entry name" value="Glyco_trans_2-like"/>
</dbReference>
<organism evidence="4 5">
    <name type="scientific">Massilimicrobiota timonensis</name>
    <dbReference type="NCBI Taxonomy" id="1776392"/>
    <lineage>
        <taxon>Bacteria</taxon>
        <taxon>Bacillati</taxon>
        <taxon>Bacillota</taxon>
        <taxon>Erysipelotrichia</taxon>
        <taxon>Erysipelotrichales</taxon>
        <taxon>Erysipelotrichaceae</taxon>
        <taxon>Massilimicrobiota</taxon>
    </lineage>
</organism>
<gene>
    <name evidence="4" type="ORF">B5E75_09455</name>
</gene>
<dbReference type="RefSeq" id="WP_087358680.1">
    <property type="nucleotide sequence ID" value="NZ_NFLJ01000027.1"/>
</dbReference>
<dbReference type="EMBL" id="NFLJ01000027">
    <property type="protein sequence ID" value="OUQ33620.1"/>
    <property type="molecule type" value="Genomic_DNA"/>
</dbReference>
<dbReference type="PANTHER" id="PTHR22916:SF51">
    <property type="entry name" value="GLYCOSYLTRANSFERASE EPSH-RELATED"/>
    <property type="match status" value="1"/>
</dbReference>
<evidence type="ECO:0000313" key="4">
    <source>
        <dbReference type="EMBL" id="OUQ33620.1"/>
    </source>
</evidence>
<sequence>MNTILLSIIIPIYNVEKYISRCLESIISQYNNDVELILIDDGSTDNSEKIYMKYVKKYKFIKFIKQKNAGLSEARNIGMKNSKAEYILFLDSDDYLETNSLSKVYKYLLLRKYDIVLCNGYRIVSGKKNLIRINKDDDKIYSGINYLINSIESNSYYPAVWLNIYSRKYVMENNLFFKKGRLHEDVEWFPRALKYANKVIITNIILYNYEIRENSITTRTDTYKNGLDIIQNVMELEKEFIDLPRKKKKIFYDYLSNQYLNGIFIGKLNDNEYDKFYPLLHSYRLKTRLKSILFLLNKRLFYIVRDKMERNNI</sequence>